<dbReference type="Proteomes" id="UP000572680">
    <property type="component" value="Unassembled WGS sequence"/>
</dbReference>
<gene>
    <name evidence="1" type="ORF">HNR61_007508</name>
</gene>
<dbReference type="AlphaFoldDB" id="A0A7W3QQN6"/>
<dbReference type="InterPro" id="IPR035944">
    <property type="entry name" value="YfbM-like_sf"/>
</dbReference>
<name>A0A7W3QQN6_ACTNM</name>
<evidence type="ECO:0000313" key="1">
    <source>
        <dbReference type="EMBL" id="MBA8955826.1"/>
    </source>
</evidence>
<comment type="caution">
    <text evidence="1">The sequence shown here is derived from an EMBL/GenBank/DDBJ whole genome shotgun (WGS) entry which is preliminary data.</text>
</comment>
<accession>A0A7W3QQN6</accession>
<protein>
    <recommendedName>
        <fullName evidence="3">DUF1877 family protein</fullName>
    </recommendedName>
</protein>
<reference evidence="1 2" key="1">
    <citation type="submission" date="2020-08" db="EMBL/GenBank/DDBJ databases">
        <title>Genomic Encyclopedia of Type Strains, Phase IV (KMG-IV): sequencing the most valuable type-strain genomes for metagenomic binning, comparative biology and taxonomic classification.</title>
        <authorList>
            <person name="Goeker M."/>
        </authorList>
    </citation>
    <scope>NUCLEOTIDE SEQUENCE [LARGE SCALE GENOMIC DNA]</scope>
    <source>
        <strain evidence="1 2">DSM 44197</strain>
    </source>
</reference>
<dbReference type="Pfam" id="PF08974">
    <property type="entry name" value="DUF1877"/>
    <property type="match status" value="1"/>
</dbReference>
<dbReference type="EMBL" id="JACJIA010000013">
    <property type="protein sequence ID" value="MBA8955826.1"/>
    <property type="molecule type" value="Genomic_DNA"/>
</dbReference>
<proteinExistence type="predicted"/>
<evidence type="ECO:0000313" key="2">
    <source>
        <dbReference type="Proteomes" id="UP000572680"/>
    </source>
</evidence>
<dbReference type="InterPro" id="IPR015068">
    <property type="entry name" value="DUF1877"/>
</dbReference>
<dbReference type="Gene3D" id="3.40.1760.10">
    <property type="entry name" value="YfbM-like super family"/>
    <property type="match status" value="1"/>
</dbReference>
<dbReference type="SUPFAM" id="SSF111069">
    <property type="entry name" value="Hypothetical protein yfbM"/>
    <property type="match status" value="1"/>
</dbReference>
<sequence length="165" mass="18123">MSYLRVPPVLEGEPDPARIAHRLFGTPRWRDRSAGALLDLGGGWQVLHYLITGDPWDGRPPEADIVCGGRLLTENGTADLGLDVVYLAAERVKSAAEHLADTPFDAVARRWDRAAMAAAGVQDADALDEAARERFFRPAYEGLTRFFRDASEEGQAVYKAMAPRT</sequence>
<keyword evidence="2" id="KW-1185">Reference proteome</keyword>
<organism evidence="1 2">
    <name type="scientific">Actinomadura namibiensis</name>
    <dbReference type="NCBI Taxonomy" id="182080"/>
    <lineage>
        <taxon>Bacteria</taxon>
        <taxon>Bacillati</taxon>
        <taxon>Actinomycetota</taxon>
        <taxon>Actinomycetes</taxon>
        <taxon>Streptosporangiales</taxon>
        <taxon>Thermomonosporaceae</taxon>
        <taxon>Actinomadura</taxon>
    </lineage>
</organism>
<evidence type="ECO:0008006" key="3">
    <source>
        <dbReference type="Google" id="ProtNLM"/>
    </source>
</evidence>
<dbReference type="RefSeq" id="WP_246444617.1">
    <property type="nucleotide sequence ID" value="NZ_BAAALP010000079.1"/>
</dbReference>